<protein>
    <submittedName>
        <fullName evidence="3">Phage major capsid protein</fullName>
    </submittedName>
</protein>
<comment type="caution">
    <text evidence="3">The sequence shown here is derived from an EMBL/GenBank/DDBJ whole genome shotgun (WGS) entry which is preliminary data.</text>
</comment>
<dbReference type="Pfam" id="PF05065">
    <property type="entry name" value="Phage_capsid"/>
    <property type="match status" value="1"/>
</dbReference>
<accession>A0A7Y8GYL2</accession>
<keyword evidence="4" id="KW-1185">Reference proteome</keyword>
<dbReference type="Gene3D" id="3.30.2400.10">
    <property type="entry name" value="Major capsid protein gp5"/>
    <property type="match status" value="1"/>
</dbReference>
<dbReference type="AlphaFoldDB" id="A0A7Y8GYL2"/>
<evidence type="ECO:0000259" key="2">
    <source>
        <dbReference type="Pfam" id="PF05065"/>
    </source>
</evidence>
<evidence type="ECO:0000256" key="1">
    <source>
        <dbReference type="ARBA" id="ARBA00004328"/>
    </source>
</evidence>
<dbReference type="InterPro" id="IPR024455">
    <property type="entry name" value="Phage_capsid"/>
</dbReference>
<dbReference type="EMBL" id="VYGV01000016">
    <property type="protein sequence ID" value="NWF46931.1"/>
    <property type="molecule type" value="Genomic_DNA"/>
</dbReference>
<organism evidence="3 4">
    <name type="scientific">Hydrogenophaga aromaticivorans</name>
    <dbReference type="NCBI Taxonomy" id="2610898"/>
    <lineage>
        <taxon>Bacteria</taxon>
        <taxon>Pseudomonadati</taxon>
        <taxon>Pseudomonadota</taxon>
        <taxon>Betaproteobacteria</taxon>
        <taxon>Burkholderiales</taxon>
        <taxon>Comamonadaceae</taxon>
        <taxon>Hydrogenophaga</taxon>
    </lineage>
</organism>
<dbReference type="NCBIfam" id="TIGR01554">
    <property type="entry name" value="major_cap_HK97"/>
    <property type="match status" value="1"/>
</dbReference>
<sequence>MELVQIGGWSAKNPNLFFTFKEEFTMNPAEQRDVRELMETVLKGLNTEFKGYTERTSEKMSELTDRLVAIEQRRMGGDGAPLGTSKGETLSDFVLSSSNFKAMLDGNGKSCKISLPAGMLSASKAAIVTDGQVLSPAMRIPGYVSNPLRAQRVRDLLPVGRTSSNLVEFTRENVFTNNAGPQYASPATENVTMPESGITFTLEEAPVRTLAHWLPVSKNVLADSQQMAGYLNSRLVQGLKVKEDLQILSGDGTGANLKGILAAGQHVAAPSYVSGDTRLDTILRVFAALAEDEMLADGVLLHPQDWTAMQLTKDDNGQYLLGSPGSATTPNIWGVPVAVSTAIAQDTFCVGSFASGCQLWDRQESSVQISYEDGSNFVKGMATILAEERLALTVYRPKAFRKGTF</sequence>
<comment type="subcellular location">
    <subcellularLocation>
        <location evidence="1">Virion</location>
    </subcellularLocation>
</comment>
<gene>
    <name evidence="3" type="ORF">F3K02_16970</name>
</gene>
<dbReference type="InterPro" id="IPR054612">
    <property type="entry name" value="Phage_capsid-like_C"/>
</dbReference>
<evidence type="ECO:0000313" key="3">
    <source>
        <dbReference type="EMBL" id="NWF46931.1"/>
    </source>
</evidence>
<proteinExistence type="predicted"/>
<dbReference type="Proteomes" id="UP000545507">
    <property type="component" value="Unassembled WGS sequence"/>
</dbReference>
<dbReference type="Gene3D" id="3.30.2320.10">
    <property type="entry name" value="hypothetical protein PF0899 domain"/>
    <property type="match status" value="1"/>
</dbReference>
<evidence type="ECO:0000313" key="4">
    <source>
        <dbReference type="Proteomes" id="UP000545507"/>
    </source>
</evidence>
<feature type="domain" description="Phage capsid-like C-terminal" evidence="2">
    <location>
        <begin position="131"/>
        <end position="405"/>
    </location>
</feature>
<reference evidence="3 4" key="1">
    <citation type="submission" date="2019-09" db="EMBL/GenBank/DDBJ databases">
        <title>Hydrogenophaga aromatica sp. nov., isolated from a para-xylene-degrading enrichment culture.</title>
        <authorList>
            <person name="Tancsics A."/>
            <person name="Banerjee S."/>
        </authorList>
    </citation>
    <scope>NUCLEOTIDE SEQUENCE [LARGE SCALE GENOMIC DNA]</scope>
    <source>
        <strain evidence="3 4">D2P1</strain>
    </source>
</reference>
<name>A0A7Y8GYL2_9BURK</name>
<dbReference type="SUPFAM" id="SSF56563">
    <property type="entry name" value="Major capsid protein gp5"/>
    <property type="match status" value="1"/>
</dbReference>